<dbReference type="GO" id="GO:0005148">
    <property type="term" value="F:prolactin receptor binding"/>
    <property type="evidence" value="ECO:0007669"/>
    <property type="project" value="TreeGrafter"/>
</dbReference>
<dbReference type="GO" id="GO:0030879">
    <property type="term" value="P:mammary gland development"/>
    <property type="evidence" value="ECO:0007669"/>
    <property type="project" value="TreeGrafter"/>
</dbReference>
<evidence type="ECO:0000313" key="7">
    <source>
        <dbReference type="EMBL" id="KAH0506789.1"/>
    </source>
</evidence>
<feature type="binding site" evidence="4">
    <location>
        <position position="289"/>
    </location>
    <ligand>
        <name>Zn(2+)</name>
        <dbReference type="ChEBI" id="CHEBI:29105"/>
    </ligand>
</feature>
<evidence type="ECO:0000256" key="5">
    <source>
        <dbReference type="RuleBase" id="RU003618"/>
    </source>
</evidence>
<accession>A0A8J6G864</accession>
<evidence type="ECO:0000256" key="3">
    <source>
        <dbReference type="ARBA" id="ARBA00022525"/>
    </source>
</evidence>
<sequence>MIRSQSHCAPFPGALFLLLMSNLLLWEEVASIPMCLMRNGRCLAPLEVMIDRAVSLSEKINKQAFEMFTEFDNQYAQSQQLINKNLKKCHTSSLDLPKPRSKALKTHPVILLKLVENLLDAWRVPLYHLAKEMPTLKGAPATILSKAREIEEKNAGLLEGVRSILSQSLLWFILQEDIFEYSKTDITSSCPLAVSGLGDDALHYIGGGKLTGDGTWSNSFPESAAKLWWDSTEMQLSLTQPRSWTLLLLLVSNQLLWENVASVPMCAMRNGRCFNSLGDMFDVAGSQSHEISQKVSEMLTEFKNHYAEAYGFNDTVLIRCHTSSLSIPESEAMKKQFGFLLNRVGTLLNAWEEPLRHLNEELSTLKGIPAGVISKVKDIKEKSSGQLVGIKTLLNVLYPRNAEAVNFPTLPEVASPKSAKEDVRILGYYNKLSCLDGDYKKIDIYLNVIKCKNLKMNNC</sequence>
<keyword evidence="3" id="KW-0964">Secreted</keyword>
<evidence type="ECO:0000313" key="8">
    <source>
        <dbReference type="Proteomes" id="UP000710432"/>
    </source>
</evidence>
<dbReference type="InterPro" id="IPR018116">
    <property type="entry name" value="Somatotropin_CS"/>
</dbReference>
<dbReference type="GO" id="GO:0008284">
    <property type="term" value="P:positive regulation of cell population proliferation"/>
    <property type="evidence" value="ECO:0007669"/>
    <property type="project" value="TreeGrafter"/>
</dbReference>
<proteinExistence type="inferred from homology"/>
<dbReference type="GO" id="GO:0046872">
    <property type="term" value="F:metal ion binding"/>
    <property type="evidence" value="ECO:0007669"/>
    <property type="project" value="UniProtKB-KW"/>
</dbReference>
<reference evidence="7" key="1">
    <citation type="submission" date="2020-03" db="EMBL/GenBank/DDBJ databases">
        <title>Studies in the Genomics of Life Span.</title>
        <authorList>
            <person name="Glass D."/>
        </authorList>
    </citation>
    <scope>NUCLEOTIDE SEQUENCE</scope>
    <source>
        <strain evidence="7">LTLLF</strain>
        <tissue evidence="7">Muscle</tissue>
    </source>
</reference>
<dbReference type="PROSITE" id="PS00266">
    <property type="entry name" value="SOMATOTROPIN_1"/>
    <property type="match status" value="1"/>
</dbReference>
<dbReference type="EMBL" id="JAATJU010023900">
    <property type="protein sequence ID" value="KAH0506789.1"/>
    <property type="molecule type" value="Genomic_DNA"/>
</dbReference>
<dbReference type="GO" id="GO:0046427">
    <property type="term" value="P:positive regulation of receptor signaling pathway via JAK-STAT"/>
    <property type="evidence" value="ECO:0007669"/>
    <property type="project" value="TreeGrafter"/>
</dbReference>
<dbReference type="Gene3D" id="1.20.1250.10">
    <property type="match status" value="2"/>
</dbReference>
<dbReference type="PRINTS" id="PR00836">
    <property type="entry name" value="SOMATOTROPIN"/>
</dbReference>
<dbReference type="GO" id="GO:0005615">
    <property type="term" value="C:extracellular space"/>
    <property type="evidence" value="ECO:0007669"/>
    <property type="project" value="TreeGrafter"/>
</dbReference>
<dbReference type="Proteomes" id="UP000710432">
    <property type="component" value="Unassembled WGS sequence"/>
</dbReference>
<evidence type="ECO:0000256" key="1">
    <source>
        <dbReference type="ARBA" id="ARBA00004613"/>
    </source>
</evidence>
<keyword evidence="6" id="KW-0732">Signal</keyword>
<dbReference type="GO" id="GO:0005179">
    <property type="term" value="F:hormone activity"/>
    <property type="evidence" value="ECO:0007669"/>
    <property type="project" value="UniProtKB-KW"/>
</dbReference>
<dbReference type="GO" id="GO:0007565">
    <property type="term" value="P:female pregnancy"/>
    <property type="evidence" value="ECO:0007669"/>
    <property type="project" value="TreeGrafter"/>
</dbReference>
<protein>
    <submittedName>
        <fullName evidence="7">Prolactin-2A1</fullName>
    </submittedName>
</protein>
<gene>
    <name evidence="7" type="ORF">LTLLF_172090</name>
</gene>
<dbReference type="SUPFAM" id="SSF47266">
    <property type="entry name" value="4-helical cytokines"/>
    <property type="match status" value="2"/>
</dbReference>
<feature type="signal peptide" evidence="6">
    <location>
        <begin position="1"/>
        <end position="31"/>
    </location>
</feature>
<name>A0A8J6G864_MICOH</name>
<dbReference type="GO" id="GO:0031667">
    <property type="term" value="P:response to nutrient levels"/>
    <property type="evidence" value="ECO:0007669"/>
    <property type="project" value="TreeGrafter"/>
</dbReference>
<dbReference type="InterPro" id="IPR009079">
    <property type="entry name" value="4_helix_cytokine-like_core"/>
</dbReference>
<organism evidence="7 8">
    <name type="scientific">Microtus ochrogaster</name>
    <name type="common">Prairie vole</name>
    <dbReference type="NCBI Taxonomy" id="79684"/>
    <lineage>
        <taxon>Eukaryota</taxon>
        <taxon>Metazoa</taxon>
        <taxon>Chordata</taxon>
        <taxon>Craniata</taxon>
        <taxon>Vertebrata</taxon>
        <taxon>Euteleostomi</taxon>
        <taxon>Mammalia</taxon>
        <taxon>Eutheria</taxon>
        <taxon>Euarchontoglires</taxon>
        <taxon>Glires</taxon>
        <taxon>Rodentia</taxon>
        <taxon>Myomorpha</taxon>
        <taxon>Muroidea</taxon>
        <taxon>Cricetidae</taxon>
        <taxon>Arvicolinae</taxon>
        <taxon>Microtus</taxon>
    </lineage>
</organism>
<dbReference type="PANTHER" id="PTHR11417">
    <property type="entry name" value="SOMATOTROPIN,PROLACTIN"/>
    <property type="match status" value="1"/>
</dbReference>
<comment type="subcellular location">
    <subcellularLocation>
        <location evidence="1 5">Secreted</location>
    </subcellularLocation>
</comment>
<dbReference type="InterPro" id="IPR001400">
    <property type="entry name" value="Somatotropin/Prolactin"/>
</dbReference>
<keyword evidence="4" id="KW-0479">Metal-binding</keyword>
<feature type="chain" id="PRO_5035305193" evidence="6">
    <location>
        <begin position="32"/>
        <end position="459"/>
    </location>
</feature>
<evidence type="ECO:0000256" key="6">
    <source>
        <dbReference type="SAM" id="SignalP"/>
    </source>
</evidence>
<dbReference type="GO" id="GO:1903489">
    <property type="term" value="P:positive regulation of lactation"/>
    <property type="evidence" value="ECO:0007669"/>
    <property type="project" value="TreeGrafter"/>
</dbReference>
<evidence type="ECO:0000256" key="4">
    <source>
        <dbReference type="PIRSR" id="PIRSR601400-1"/>
    </source>
</evidence>
<keyword evidence="4" id="KW-0862">Zinc</keyword>
<feature type="binding site" evidence="4">
    <location>
        <position position="443"/>
    </location>
    <ligand>
        <name>Zn(2+)</name>
        <dbReference type="ChEBI" id="CHEBI:29105"/>
    </ligand>
</feature>
<dbReference type="PANTHER" id="PTHR11417:SF39">
    <property type="entry name" value="GROWTH HORMONE D22-RELATED"/>
    <property type="match status" value="1"/>
</dbReference>
<comment type="caution">
    <text evidence="7">The sequence shown here is derived from an EMBL/GenBank/DDBJ whole genome shotgun (WGS) entry which is preliminary data.</text>
</comment>
<dbReference type="PROSITE" id="PS00338">
    <property type="entry name" value="SOMATOTROPIN_2"/>
    <property type="match status" value="1"/>
</dbReference>
<dbReference type="AlphaFoldDB" id="A0A8J6G864"/>
<keyword evidence="5" id="KW-0372">Hormone</keyword>
<comment type="similarity">
    <text evidence="2 5">Belongs to the somatotropin/prolactin family.</text>
</comment>
<dbReference type="Pfam" id="PF00103">
    <property type="entry name" value="Hormone_1"/>
    <property type="match status" value="2"/>
</dbReference>
<evidence type="ECO:0000256" key="2">
    <source>
        <dbReference type="ARBA" id="ARBA00008474"/>
    </source>
</evidence>